<evidence type="ECO:0000313" key="4">
    <source>
        <dbReference type="EMBL" id="EAS03521.2"/>
    </source>
</evidence>
<dbReference type="Gene3D" id="1.10.287.70">
    <property type="match status" value="1"/>
</dbReference>
<evidence type="ECO:0000259" key="3">
    <source>
        <dbReference type="PROSITE" id="PS50042"/>
    </source>
</evidence>
<dbReference type="GeneID" id="7827417"/>
<feature type="compositionally biased region" description="Basic and acidic residues" evidence="1">
    <location>
        <begin position="934"/>
        <end position="956"/>
    </location>
</feature>
<sequence>MNQLSFLNDKEYQYAFRKEVESLNGSNINMIQNEFTEVGKGMKYKMEKQVIDNEFCKICFKRDSLVVSDNSLYEKHQFGDQFKQDKSQIRPQDASALSSQNIERMNNQSNTVYINDNLQLREVEASNQIELMNNTFSLLKKPFNDKLDNKQNENIFHHAYNKQDQETTIRPKNISDQISQNSPLLKKQQSKKMHQQISNHTALNESSNRYQNPNTLQCPDSSIIQKINFENIEGQDRHNSEQGQQKKKVPTFQKSNGKIKKNFKSENFVRMKSEMFKLFTFIKPKIKKFLFNRTMLGRTKQLTPQVRQHINDYSDFTTEIDKRNVALSFLLYLLNLLEILCYKLRLNKIPLFDPENIFKIIFNTIIVTYNWFYIILVSLQIFFGAYSQYDSIFTYIAEVAWISEMFVQMNTACYYKNQFTNDRKLFNLIVETLLLGHLIACIWNSVAEFQIAVLDVQNTWKQNNRIDTTHWYNVYIECMYYAFATMMTVGTSPTTIMEKSFTALFMLVCSMQLAFIISTIDQILSEINKSQKEYKGDLNVLNQYMRRKKIDLSLQRRVNLHLKKQYQQQSRDKILIEKKALSKLSMYMQNELIVQSNKKILKEFSFFYNLFTEGTLSKIYTIMEEVVYAPFQIIYGQKSYEDESKSIYFILKGSISLFVESNGYDNQKKLIFLDTLQGKQKAFMSSEFQKGNKKKLITLKQGQCFGIYGFFTGVERFVNAYSNNFSTIIKIDRKKMIEILKENQRDYEKFMEIKDKIYFDQNYKDLNLECFVCKSTEHLFDKCDRTHFHKQNPIIFYRFNYSTAQKRKFQQRKSIKKKNIMLSIPLHSEKIQKLREEYSLQDDEDDDEDYDEEMNQYYTYEEDDDDEDLDLENDPNSIQQDNFSIQQHLQNEDSELYAKHNPVSPTSNIHSNMQCNFHSNMNQSNLDQQDEDNQQEKNKAQSDIDDVLDKEMKNERQISNSSSQDLQSISRSEERNFDQDQLEPKSKKSLHYLNKKDKSEIQDLAEKVKSQESAILVTKVRSSLRNDCSQIDQEDTSQQIGQKKVVKIKNPPQSKRRQSVQRTLQSLDKYAEQQIDELSNVAQIQTITTFAQNPKIPINNEMEPQTTQSRRQSIQQSLQQKIKYEKSQTKTIKRASVRYNNNRVSIVRNATLSNAQNQQILFKKIGSHFSAVAQMPGDEVPFYWKMDNLKDYVAYYPEYNSNFVIKRVQMFQSSQIRKKLRLQKKLAHSLQTANLTRLKSNQFSPRRQGQAILQQNQSSQIHHQQSQQHSQIIQNQQIPSTLQQKTLTRASQFESEI</sequence>
<keyword evidence="5" id="KW-1185">Reference proteome</keyword>
<feature type="transmembrane region" description="Helical" evidence="2">
    <location>
        <begin position="325"/>
        <end position="344"/>
    </location>
</feature>
<feature type="compositionally biased region" description="Low complexity" evidence="1">
    <location>
        <begin position="957"/>
        <end position="970"/>
    </location>
</feature>
<evidence type="ECO:0000313" key="5">
    <source>
        <dbReference type="Proteomes" id="UP000009168"/>
    </source>
</evidence>
<dbReference type="CDD" id="cd00038">
    <property type="entry name" value="CAP_ED"/>
    <property type="match status" value="1"/>
</dbReference>
<dbReference type="InterPro" id="IPR051413">
    <property type="entry name" value="K/Na_HCN_channel"/>
</dbReference>
<dbReference type="InParanoid" id="Q245W2"/>
<dbReference type="Gene3D" id="2.60.120.10">
    <property type="entry name" value="Jelly Rolls"/>
    <property type="match status" value="1"/>
</dbReference>
<feature type="transmembrane region" description="Helical" evidence="2">
    <location>
        <begin position="470"/>
        <end position="489"/>
    </location>
</feature>
<dbReference type="GO" id="GO:0003254">
    <property type="term" value="P:regulation of membrane depolarization"/>
    <property type="evidence" value="ECO:0007669"/>
    <property type="project" value="TreeGrafter"/>
</dbReference>
<gene>
    <name evidence="4" type="ORF">TTHERM_00245370</name>
</gene>
<feature type="transmembrane region" description="Helical" evidence="2">
    <location>
        <begin position="392"/>
        <end position="413"/>
    </location>
</feature>
<keyword evidence="2" id="KW-1133">Transmembrane helix</keyword>
<keyword evidence="2" id="KW-0472">Membrane</keyword>
<feature type="region of interest" description="Disordered" evidence="1">
    <location>
        <begin position="1097"/>
        <end position="1116"/>
    </location>
</feature>
<dbReference type="GO" id="GO:0035725">
    <property type="term" value="P:sodium ion transmembrane transport"/>
    <property type="evidence" value="ECO:0007669"/>
    <property type="project" value="TreeGrafter"/>
</dbReference>
<dbReference type="GO" id="GO:0005249">
    <property type="term" value="F:voltage-gated potassium channel activity"/>
    <property type="evidence" value="ECO:0007669"/>
    <property type="project" value="TreeGrafter"/>
</dbReference>
<dbReference type="PANTHER" id="PTHR45689">
    <property type="entry name" value="I[[H]] CHANNEL, ISOFORM E"/>
    <property type="match status" value="1"/>
</dbReference>
<dbReference type="Gene3D" id="1.10.287.630">
    <property type="entry name" value="Helix hairpin bin"/>
    <property type="match status" value="1"/>
</dbReference>
<dbReference type="PANTHER" id="PTHR45689:SF5">
    <property type="entry name" value="I[[H]] CHANNEL, ISOFORM E"/>
    <property type="match status" value="1"/>
</dbReference>
<evidence type="ECO:0000256" key="1">
    <source>
        <dbReference type="SAM" id="MobiDB-lite"/>
    </source>
</evidence>
<dbReference type="HOGENOM" id="CLU_268008_0_0_1"/>
<keyword evidence="2" id="KW-0812">Transmembrane</keyword>
<name>Q245W2_TETTS</name>
<reference evidence="5" key="1">
    <citation type="journal article" date="2006" name="PLoS Biol.">
        <title>Macronuclear genome sequence of the ciliate Tetrahymena thermophila, a model eukaryote.</title>
        <authorList>
            <person name="Eisen J.A."/>
            <person name="Coyne R.S."/>
            <person name="Wu M."/>
            <person name="Wu D."/>
            <person name="Thiagarajan M."/>
            <person name="Wortman J.R."/>
            <person name="Badger J.H."/>
            <person name="Ren Q."/>
            <person name="Amedeo P."/>
            <person name="Jones K.M."/>
            <person name="Tallon L.J."/>
            <person name="Delcher A.L."/>
            <person name="Salzberg S.L."/>
            <person name="Silva J.C."/>
            <person name="Haas B.J."/>
            <person name="Majoros W.H."/>
            <person name="Farzad M."/>
            <person name="Carlton J.M."/>
            <person name="Smith R.K. Jr."/>
            <person name="Garg J."/>
            <person name="Pearlman R.E."/>
            <person name="Karrer K.M."/>
            <person name="Sun L."/>
            <person name="Manning G."/>
            <person name="Elde N.C."/>
            <person name="Turkewitz A.P."/>
            <person name="Asai D.J."/>
            <person name="Wilkes D.E."/>
            <person name="Wang Y."/>
            <person name="Cai H."/>
            <person name="Collins K."/>
            <person name="Stewart B.A."/>
            <person name="Lee S.R."/>
            <person name="Wilamowska K."/>
            <person name="Weinberg Z."/>
            <person name="Ruzzo W.L."/>
            <person name="Wloga D."/>
            <person name="Gaertig J."/>
            <person name="Frankel J."/>
            <person name="Tsao C.-C."/>
            <person name="Gorovsky M.A."/>
            <person name="Keeling P.J."/>
            <person name="Waller R.F."/>
            <person name="Patron N.J."/>
            <person name="Cherry J.M."/>
            <person name="Stover N.A."/>
            <person name="Krieger C.J."/>
            <person name="del Toro C."/>
            <person name="Ryder H.F."/>
            <person name="Williamson S.C."/>
            <person name="Barbeau R.A."/>
            <person name="Hamilton E.P."/>
            <person name="Orias E."/>
        </authorList>
    </citation>
    <scope>NUCLEOTIDE SEQUENCE [LARGE SCALE GENOMIC DNA]</scope>
    <source>
        <strain evidence="5">SB210</strain>
    </source>
</reference>
<dbReference type="GO" id="GO:0098855">
    <property type="term" value="C:HCN channel complex"/>
    <property type="evidence" value="ECO:0007669"/>
    <property type="project" value="TreeGrafter"/>
</dbReference>
<evidence type="ECO:0000256" key="2">
    <source>
        <dbReference type="SAM" id="Phobius"/>
    </source>
</evidence>
<dbReference type="InterPro" id="IPR014710">
    <property type="entry name" value="RmlC-like_jellyroll"/>
</dbReference>
<dbReference type="EMBL" id="GG662474">
    <property type="protein sequence ID" value="EAS03521.2"/>
    <property type="molecule type" value="Genomic_DNA"/>
</dbReference>
<dbReference type="SUPFAM" id="SSF51206">
    <property type="entry name" value="cAMP-binding domain-like"/>
    <property type="match status" value="1"/>
</dbReference>
<dbReference type="Proteomes" id="UP000009168">
    <property type="component" value="Unassembled WGS sequence"/>
</dbReference>
<feature type="compositionally biased region" description="Basic and acidic residues" evidence="1">
    <location>
        <begin position="971"/>
        <end position="986"/>
    </location>
</feature>
<feature type="compositionally biased region" description="Polar residues" evidence="1">
    <location>
        <begin position="903"/>
        <end position="926"/>
    </location>
</feature>
<feature type="transmembrane region" description="Helical" evidence="2">
    <location>
        <begin position="365"/>
        <end position="386"/>
    </location>
</feature>
<organism evidence="4 5">
    <name type="scientific">Tetrahymena thermophila (strain SB210)</name>
    <dbReference type="NCBI Taxonomy" id="312017"/>
    <lineage>
        <taxon>Eukaryota</taxon>
        <taxon>Sar</taxon>
        <taxon>Alveolata</taxon>
        <taxon>Ciliophora</taxon>
        <taxon>Intramacronucleata</taxon>
        <taxon>Oligohymenophorea</taxon>
        <taxon>Hymenostomatida</taxon>
        <taxon>Tetrahymenina</taxon>
        <taxon>Tetrahymenidae</taxon>
        <taxon>Tetrahymena</taxon>
    </lineage>
</organism>
<feature type="region of interest" description="Disordered" evidence="1">
    <location>
        <begin position="898"/>
        <end position="991"/>
    </location>
</feature>
<protein>
    <submittedName>
        <fullName evidence="4">Cyclic nucleotide-binding domain protein</fullName>
    </submittedName>
</protein>
<dbReference type="InterPro" id="IPR018490">
    <property type="entry name" value="cNMP-bd_dom_sf"/>
</dbReference>
<accession>Q245W2</accession>
<dbReference type="PROSITE" id="PS50042">
    <property type="entry name" value="CNMP_BINDING_3"/>
    <property type="match status" value="1"/>
</dbReference>
<proteinExistence type="predicted"/>
<feature type="compositionally biased region" description="Low complexity" evidence="1">
    <location>
        <begin position="1105"/>
        <end position="1116"/>
    </location>
</feature>
<dbReference type="KEGG" id="tet:TTHERM_00245370"/>
<feature type="compositionally biased region" description="Polar residues" evidence="1">
    <location>
        <begin position="195"/>
        <end position="217"/>
    </location>
</feature>
<feature type="region of interest" description="Disordered" evidence="1">
    <location>
        <begin position="182"/>
        <end position="217"/>
    </location>
</feature>
<dbReference type="SUPFAM" id="SSF81324">
    <property type="entry name" value="Voltage-gated potassium channels"/>
    <property type="match status" value="1"/>
</dbReference>
<feature type="domain" description="Cyclic nucleotide-binding" evidence="3">
    <location>
        <begin position="642"/>
        <end position="740"/>
    </location>
</feature>
<dbReference type="InterPro" id="IPR000595">
    <property type="entry name" value="cNMP-bd_dom"/>
</dbReference>
<dbReference type="RefSeq" id="XP_001023766.2">
    <property type="nucleotide sequence ID" value="XM_001023766.2"/>
</dbReference>